<sequence>MTKVKASKAIALIEVELQREVDFKNALTQTEKLRAQNLRKVTVNNEIKAQEAKWELFKKQRAADSVLHEQEKQVEESLYSNTREVEALKSQAEASLFAMKQKAERE</sequence>
<dbReference type="OrthoDB" id="6080404at2759"/>
<evidence type="ECO:0000313" key="1">
    <source>
        <dbReference type="EMBL" id="KAF6158463.1"/>
    </source>
</evidence>
<accession>A0A7J7MUA6</accession>
<name>A0A7J7MUA6_9MAGN</name>
<dbReference type="EMBL" id="JACGCM010001221">
    <property type="protein sequence ID" value="KAF6158463.1"/>
    <property type="molecule type" value="Genomic_DNA"/>
</dbReference>
<dbReference type="Proteomes" id="UP000541444">
    <property type="component" value="Unassembled WGS sequence"/>
</dbReference>
<reference evidence="1 2" key="1">
    <citation type="journal article" date="2020" name="IScience">
        <title>Genome Sequencing of the Endangered Kingdonia uniflora (Circaeasteraceae, Ranunculales) Reveals Potential Mechanisms of Evolutionary Specialization.</title>
        <authorList>
            <person name="Sun Y."/>
            <person name="Deng T."/>
            <person name="Zhang A."/>
            <person name="Moore M.J."/>
            <person name="Landis J.B."/>
            <person name="Lin N."/>
            <person name="Zhang H."/>
            <person name="Zhang X."/>
            <person name="Huang J."/>
            <person name="Zhang X."/>
            <person name="Sun H."/>
            <person name="Wang H."/>
        </authorList>
    </citation>
    <scope>NUCLEOTIDE SEQUENCE [LARGE SCALE GENOMIC DNA]</scope>
    <source>
        <strain evidence="1">TB1705</strain>
        <tissue evidence="1">Leaf</tissue>
    </source>
</reference>
<proteinExistence type="predicted"/>
<keyword evidence="2" id="KW-1185">Reference proteome</keyword>
<gene>
    <name evidence="1" type="ORF">GIB67_022060</name>
</gene>
<organism evidence="1 2">
    <name type="scientific">Kingdonia uniflora</name>
    <dbReference type="NCBI Taxonomy" id="39325"/>
    <lineage>
        <taxon>Eukaryota</taxon>
        <taxon>Viridiplantae</taxon>
        <taxon>Streptophyta</taxon>
        <taxon>Embryophyta</taxon>
        <taxon>Tracheophyta</taxon>
        <taxon>Spermatophyta</taxon>
        <taxon>Magnoliopsida</taxon>
        <taxon>Ranunculales</taxon>
        <taxon>Circaeasteraceae</taxon>
        <taxon>Kingdonia</taxon>
    </lineage>
</organism>
<evidence type="ECO:0000313" key="2">
    <source>
        <dbReference type="Proteomes" id="UP000541444"/>
    </source>
</evidence>
<protein>
    <submittedName>
        <fullName evidence="1">Uncharacterized protein</fullName>
    </submittedName>
</protein>
<comment type="caution">
    <text evidence="1">The sequence shown here is derived from an EMBL/GenBank/DDBJ whole genome shotgun (WGS) entry which is preliminary data.</text>
</comment>
<dbReference type="AlphaFoldDB" id="A0A7J7MUA6"/>